<keyword evidence="6" id="KW-0963">Cytoplasm</keyword>
<evidence type="ECO:0000256" key="6">
    <source>
        <dbReference type="ARBA" id="ARBA00022490"/>
    </source>
</evidence>
<evidence type="ECO:0000256" key="5">
    <source>
        <dbReference type="ARBA" id="ARBA00015162"/>
    </source>
</evidence>
<evidence type="ECO:0000256" key="2">
    <source>
        <dbReference type="ARBA" id="ARBA00004123"/>
    </source>
</evidence>
<evidence type="ECO:0000256" key="3">
    <source>
        <dbReference type="ARBA" id="ARBA00004496"/>
    </source>
</evidence>
<dbReference type="PANTHER" id="PTHR41391:SF1">
    <property type="entry name" value="RESTRICTION OF TELOMERE CAPPING PROTEIN 4"/>
    <property type="match status" value="1"/>
</dbReference>
<comment type="subcellular location">
    <subcellularLocation>
        <location evidence="3">Cytoplasm</location>
    </subcellularLocation>
    <subcellularLocation>
        <location evidence="2">Nucleus</location>
    </subcellularLocation>
</comment>
<dbReference type="Proteomes" id="UP000789901">
    <property type="component" value="Unassembled WGS sequence"/>
</dbReference>
<name>A0ABN7UV68_GIGMA</name>
<organism evidence="10 11">
    <name type="scientific">Gigaspora margarita</name>
    <dbReference type="NCBI Taxonomy" id="4874"/>
    <lineage>
        <taxon>Eukaryota</taxon>
        <taxon>Fungi</taxon>
        <taxon>Fungi incertae sedis</taxon>
        <taxon>Mucoromycota</taxon>
        <taxon>Glomeromycotina</taxon>
        <taxon>Glomeromycetes</taxon>
        <taxon>Diversisporales</taxon>
        <taxon>Gigasporaceae</taxon>
        <taxon>Gigaspora</taxon>
    </lineage>
</organism>
<proteinExistence type="inferred from homology"/>
<feature type="domain" description="Restriction of telomere capping protein 4 C-terminal" evidence="9">
    <location>
        <begin position="226"/>
        <end position="334"/>
    </location>
</feature>
<dbReference type="InterPro" id="IPR028094">
    <property type="entry name" value="RTC4_C"/>
</dbReference>
<dbReference type="Pfam" id="PF14474">
    <property type="entry name" value="RTC4"/>
    <property type="match status" value="1"/>
</dbReference>
<keyword evidence="11" id="KW-1185">Reference proteome</keyword>
<dbReference type="PANTHER" id="PTHR41391">
    <property type="entry name" value="RESTRICTION OF TELOMERE CAPPING PROTEIN 4"/>
    <property type="match status" value="1"/>
</dbReference>
<dbReference type="InterPro" id="IPR039024">
    <property type="entry name" value="RTC4"/>
</dbReference>
<gene>
    <name evidence="10" type="ORF">GMARGA_LOCUS11066</name>
</gene>
<comment type="similarity">
    <text evidence="4">Belongs to the RTC4 family.</text>
</comment>
<evidence type="ECO:0000256" key="8">
    <source>
        <dbReference type="SAM" id="MobiDB-lite"/>
    </source>
</evidence>
<evidence type="ECO:0000313" key="10">
    <source>
        <dbReference type="EMBL" id="CAG8682815.1"/>
    </source>
</evidence>
<accession>A0ABN7UV68</accession>
<evidence type="ECO:0000259" key="9">
    <source>
        <dbReference type="SMART" id="SM01312"/>
    </source>
</evidence>
<evidence type="ECO:0000313" key="11">
    <source>
        <dbReference type="Proteomes" id="UP000789901"/>
    </source>
</evidence>
<evidence type="ECO:0000256" key="1">
    <source>
        <dbReference type="ARBA" id="ARBA00002738"/>
    </source>
</evidence>
<dbReference type="EMBL" id="CAJVQB010006374">
    <property type="protein sequence ID" value="CAG8682815.1"/>
    <property type="molecule type" value="Genomic_DNA"/>
</dbReference>
<feature type="region of interest" description="Disordered" evidence="8">
    <location>
        <begin position="92"/>
        <end position="124"/>
    </location>
</feature>
<sequence length="336" mass="38137">MTSASSQQPILSSNESNDDQSNQYIFTRLLQKIQRFVIQNPTTATTFYTSFNEIFTSEIEKINISQSSKSKITPTIKNPLIVCGRGRPSNKRIPSTIKLSNNKKQKINKNTKENRSESQKSTASSIIHINPLREIQNFNTTTIHSQDSSSSDQYFIEADFLSNELDLGKLLETNQNESEQCHYCGETLLNPLLLKVLEYLNDIATGKNFIELPNRITNFKHELLKIIKGIRYSEYRVDAIKRIQEIGCQKPIPGYYGSKGLAVSLKTLTKIFVETKILTTNLCALQSFSQYMTQVLVPEIAIRLIAEDYNNSSLEAANKIMINSVEFGQYVYDDSD</sequence>
<comment type="function">
    <text evidence="1">May be involved in a process influencing telomere capping.</text>
</comment>
<keyword evidence="7" id="KW-0539">Nucleus</keyword>
<dbReference type="SMART" id="SM01312">
    <property type="entry name" value="RTC4"/>
    <property type="match status" value="1"/>
</dbReference>
<comment type="caution">
    <text evidence="10">The sequence shown here is derived from an EMBL/GenBank/DDBJ whole genome shotgun (WGS) entry which is preliminary data.</text>
</comment>
<evidence type="ECO:0000256" key="7">
    <source>
        <dbReference type="ARBA" id="ARBA00023242"/>
    </source>
</evidence>
<evidence type="ECO:0000256" key="4">
    <source>
        <dbReference type="ARBA" id="ARBA00009461"/>
    </source>
</evidence>
<reference evidence="10 11" key="1">
    <citation type="submission" date="2021-06" db="EMBL/GenBank/DDBJ databases">
        <authorList>
            <person name="Kallberg Y."/>
            <person name="Tangrot J."/>
            <person name="Rosling A."/>
        </authorList>
    </citation>
    <scope>NUCLEOTIDE SEQUENCE [LARGE SCALE GENOMIC DNA]</scope>
    <source>
        <strain evidence="10 11">120-4 pot B 10/14</strain>
    </source>
</reference>
<protein>
    <recommendedName>
        <fullName evidence="5">Restriction of telomere capping protein 4</fullName>
    </recommendedName>
</protein>